<gene>
    <name evidence="3" type="ORF">SAMN04489708_109160</name>
</gene>
<feature type="transmembrane region" description="Helical" evidence="2">
    <location>
        <begin position="27"/>
        <end position="43"/>
    </location>
</feature>
<dbReference type="Proteomes" id="UP000199317">
    <property type="component" value="Unassembled WGS sequence"/>
</dbReference>
<dbReference type="RefSeq" id="WP_092834052.1">
    <property type="nucleotide sequence ID" value="NZ_CP028290.1"/>
</dbReference>
<keyword evidence="4" id="KW-1185">Reference proteome</keyword>
<sequence length="98" mass="10585">MQNDHLRQSVRHLLDYDDSRASAPNEHTAAAIAGAGLLFWALVSRSRTRAVLHAAIGGALLLRSAGGRDGLRRWSRQPAEQPQKTEASAAPSFADLPM</sequence>
<keyword evidence="2" id="KW-1133">Transmembrane helix</keyword>
<accession>A0A1H0R722</accession>
<name>A0A1H0R722_9BURK</name>
<evidence type="ECO:0000313" key="3">
    <source>
        <dbReference type="EMBL" id="SDP24846.1"/>
    </source>
</evidence>
<keyword evidence="2" id="KW-0812">Transmembrane</keyword>
<reference evidence="4" key="1">
    <citation type="submission" date="2016-10" db="EMBL/GenBank/DDBJ databases">
        <authorList>
            <person name="Varghese N."/>
            <person name="Submissions S."/>
        </authorList>
    </citation>
    <scope>NUCLEOTIDE SEQUENCE [LARGE SCALE GENOMIC DNA]</scope>
    <source>
        <strain evidence="4">DSM 17101</strain>
    </source>
</reference>
<proteinExistence type="predicted"/>
<dbReference type="EMBL" id="FNJL01000009">
    <property type="protein sequence ID" value="SDP24846.1"/>
    <property type="molecule type" value="Genomic_DNA"/>
</dbReference>
<evidence type="ECO:0000256" key="2">
    <source>
        <dbReference type="SAM" id="Phobius"/>
    </source>
</evidence>
<evidence type="ECO:0000313" key="4">
    <source>
        <dbReference type="Proteomes" id="UP000199317"/>
    </source>
</evidence>
<dbReference type="AlphaFoldDB" id="A0A1H0R722"/>
<dbReference type="OrthoDB" id="8820226at2"/>
<feature type="region of interest" description="Disordered" evidence="1">
    <location>
        <begin position="71"/>
        <end position="98"/>
    </location>
</feature>
<protein>
    <submittedName>
        <fullName evidence="3">Uncharacterized protein</fullName>
    </submittedName>
</protein>
<keyword evidence="2" id="KW-0472">Membrane</keyword>
<evidence type="ECO:0000256" key="1">
    <source>
        <dbReference type="SAM" id="MobiDB-lite"/>
    </source>
</evidence>
<organism evidence="3 4">
    <name type="scientific">Paracidovorax cattleyae</name>
    <dbReference type="NCBI Taxonomy" id="80868"/>
    <lineage>
        <taxon>Bacteria</taxon>
        <taxon>Pseudomonadati</taxon>
        <taxon>Pseudomonadota</taxon>
        <taxon>Betaproteobacteria</taxon>
        <taxon>Burkholderiales</taxon>
        <taxon>Comamonadaceae</taxon>
        <taxon>Paracidovorax</taxon>
    </lineage>
</organism>